<evidence type="ECO:0000256" key="1">
    <source>
        <dbReference type="PROSITE-ProRule" id="PRU00283"/>
    </source>
</evidence>
<evidence type="ECO:0000256" key="3">
    <source>
        <dbReference type="SAM" id="MobiDB-lite"/>
    </source>
</evidence>
<evidence type="ECO:0000313" key="5">
    <source>
        <dbReference type="EMBL" id="RKO88512.1"/>
    </source>
</evidence>
<dbReference type="SMART" id="SM00129">
    <property type="entry name" value="KISc"/>
    <property type="match status" value="1"/>
</dbReference>
<feature type="domain" description="Kinesin motor" evidence="4">
    <location>
        <begin position="685"/>
        <end position="914"/>
    </location>
</feature>
<dbReference type="Gene3D" id="3.40.850.10">
    <property type="entry name" value="Kinesin motor domain"/>
    <property type="match status" value="1"/>
</dbReference>
<evidence type="ECO:0000313" key="6">
    <source>
        <dbReference type="Proteomes" id="UP000269721"/>
    </source>
</evidence>
<proteinExistence type="inferred from homology"/>
<dbReference type="PANTHER" id="PTHR47972">
    <property type="entry name" value="KINESIN-LIKE PROTEIN KLP-3"/>
    <property type="match status" value="1"/>
</dbReference>
<organism evidence="5 6">
    <name type="scientific">Blyttiomyces helicus</name>
    <dbReference type="NCBI Taxonomy" id="388810"/>
    <lineage>
        <taxon>Eukaryota</taxon>
        <taxon>Fungi</taxon>
        <taxon>Fungi incertae sedis</taxon>
        <taxon>Chytridiomycota</taxon>
        <taxon>Chytridiomycota incertae sedis</taxon>
        <taxon>Chytridiomycetes</taxon>
        <taxon>Chytridiomycetes incertae sedis</taxon>
        <taxon>Blyttiomyces</taxon>
    </lineage>
</organism>
<dbReference type="InterPro" id="IPR036961">
    <property type="entry name" value="Kinesin_motor_dom_sf"/>
</dbReference>
<dbReference type="GO" id="GO:0003777">
    <property type="term" value="F:microtubule motor activity"/>
    <property type="evidence" value="ECO:0007669"/>
    <property type="project" value="InterPro"/>
</dbReference>
<dbReference type="Pfam" id="PF00225">
    <property type="entry name" value="Kinesin"/>
    <property type="match status" value="1"/>
</dbReference>
<dbReference type="AlphaFoldDB" id="A0A4P9W8Q0"/>
<dbReference type="GO" id="GO:0007018">
    <property type="term" value="P:microtubule-based movement"/>
    <property type="evidence" value="ECO:0007669"/>
    <property type="project" value="InterPro"/>
</dbReference>
<keyword evidence="2" id="KW-0175">Coiled coil</keyword>
<protein>
    <recommendedName>
        <fullName evidence="4">Kinesin motor domain-containing protein</fullName>
    </recommendedName>
</protein>
<dbReference type="InterPro" id="IPR027417">
    <property type="entry name" value="P-loop_NTPase"/>
</dbReference>
<reference evidence="6" key="1">
    <citation type="journal article" date="2018" name="Nat. Microbiol.">
        <title>Leveraging single-cell genomics to expand the fungal tree of life.</title>
        <authorList>
            <person name="Ahrendt S.R."/>
            <person name="Quandt C.A."/>
            <person name="Ciobanu D."/>
            <person name="Clum A."/>
            <person name="Salamov A."/>
            <person name="Andreopoulos B."/>
            <person name="Cheng J.F."/>
            <person name="Woyke T."/>
            <person name="Pelin A."/>
            <person name="Henrissat B."/>
            <person name="Reynolds N.K."/>
            <person name="Benny G.L."/>
            <person name="Smith M.E."/>
            <person name="James T.Y."/>
            <person name="Grigoriev I.V."/>
        </authorList>
    </citation>
    <scope>NUCLEOTIDE SEQUENCE [LARGE SCALE GENOMIC DNA]</scope>
</reference>
<feature type="coiled-coil region" evidence="2">
    <location>
        <begin position="356"/>
        <end position="446"/>
    </location>
</feature>
<dbReference type="GO" id="GO:0008017">
    <property type="term" value="F:microtubule binding"/>
    <property type="evidence" value="ECO:0007669"/>
    <property type="project" value="InterPro"/>
</dbReference>
<dbReference type="InterPro" id="IPR027640">
    <property type="entry name" value="Kinesin-like_fam"/>
</dbReference>
<sequence>MGGGASKNSEEWDDDGSTGSRSSTSLSATSSPRSALTPNDSQKTTDADLSQTSPSPLSANAPAKASDTAANNAATPPVTSHAPPNNPPAGEVPRQGGAAPAGARRRPPKPNPPGANSDVRPDPAVAAAAVASSGAPESRPVALPPAPGRDADGEPAFDQFIMRDGRAFPTFRAEGGKIYYVDWDRQPDWRTTGRFASQLPHAPTVHSPLPPSALHATAGGPESERSVVYIDSAGRTITTHLFPVTRSVRFAFDERTAQWERMSVEMEGDVPAVRALVDRVMGAVPGWRDRAGVLRALRDEDYDVGETIRVAKLTAEGHEKSMEDIASRFLHTELHPLSQHRDGDGSQRRIYASRTLQARDETIAQLRARLRTAEDLVDTRAADTTRLHDRIARLESLLTATRRDLATARDEGSRKDAALLVQGSTLATFQERVDGLRVEVEGLRTQNSAKIHDMHVTMIREKDDHIVKLRYAVGNLQVRIGRLEETGRRAFGMVRTVREAILRLKDDHRLLRTHLSNRIADLIPLVERQLRPFAAQLETLQSHLDELRSRCRSESLQRRLLSDQIAALRGNLRVIVRCRRDDRVRITGSSPVTVLGETDLALAVAAPKGGREGVGGTATVACAFRFDRGGGGEGGEEFLGSRDLVFIAGGGVEDVRVNRFRHPSPVYPCAPRRPKRLHRGPRIHGSRKSFTMLGTSSVPGVTIRAVRDLYRLAQERSHLQYKISVSCLEVYNEKVYDLLSLSDSAIETQDYRLGGDIEASMRPPPIRTTAPSADTLLALIDRAQSTRATASTKRNHPTARSHLLITIHTTSTDAGSRETRTSRLGLVDLCGSDLPPVGPTTQRLLESAAAAQSLGSLAEAIVALRAGVGGDPPLVRASALTALLRPFLNVRATLVVVLAIRVTSCSLFLLQQQR</sequence>
<feature type="compositionally biased region" description="Polar residues" evidence="3">
    <location>
        <begin position="39"/>
        <end position="57"/>
    </location>
</feature>
<name>A0A4P9W8Q0_9FUNG</name>
<dbReference type="PANTHER" id="PTHR47972:SF65">
    <property type="entry name" value="KINESIN-LIKE PROTEIN"/>
    <property type="match status" value="1"/>
</dbReference>
<dbReference type="OrthoDB" id="2158896at2759"/>
<dbReference type="InterPro" id="IPR001752">
    <property type="entry name" value="Kinesin_motor_dom"/>
</dbReference>
<gene>
    <name evidence="5" type="ORF">BDK51DRAFT_34666</name>
</gene>
<feature type="compositionally biased region" description="Low complexity" evidence="3">
    <location>
        <begin position="58"/>
        <end position="80"/>
    </location>
</feature>
<comment type="caution">
    <text evidence="1">Lacks conserved residue(s) required for the propagation of feature annotation.</text>
</comment>
<dbReference type="PROSITE" id="PS50067">
    <property type="entry name" value="KINESIN_MOTOR_2"/>
    <property type="match status" value="1"/>
</dbReference>
<dbReference type="Proteomes" id="UP000269721">
    <property type="component" value="Unassembled WGS sequence"/>
</dbReference>
<accession>A0A4P9W8Q0</accession>
<feature type="compositionally biased region" description="Low complexity" evidence="3">
    <location>
        <begin position="93"/>
        <end position="102"/>
    </location>
</feature>
<feature type="compositionally biased region" description="Low complexity" evidence="3">
    <location>
        <begin position="124"/>
        <end position="135"/>
    </location>
</feature>
<evidence type="ECO:0000259" key="4">
    <source>
        <dbReference type="PROSITE" id="PS50067"/>
    </source>
</evidence>
<evidence type="ECO:0000256" key="2">
    <source>
        <dbReference type="SAM" id="Coils"/>
    </source>
</evidence>
<dbReference type="EMBL" id="KZ996665">
    <property type="protein sequence ID" value="RKO88512.1"/>
    <property type="molecule type" value="Genomic_DNA"/>
</dbReference>
<keyword evidence="6" id="KW-1185">Reference proteome</keyword>
<feature type="region of interest" description="Disordered" evidence="3">
    <location>
        <begin position="1"/>
        <end position="155"/>
    </location>
</feature>
<dbReference type="GO" id="GO:0005524">
    <property type="term" value="F:ATP binding"/>
    <property type="evidence" value="ECO:0007669"/>
    <property type="project" value="InterPro"/>
</dbReference>
<feature type="compositionally biased region" description="Low complexity" evidence="3">
    <location>
        <begin position="17"/>
        <end position="38"/>
    </location>
</feature>
<comment type="similarity">
    <text evidence="1">Belongs to the TRAFAC class myosin-kinesin ATPase superfamily. Kinesin family.</text>
</comment>
<dbReference type="GO" id="GO:0015630">
    <property type="term" value="C:microtubule cytoskeleton"/>
    <property type="evidence" value="ECO:0007669"/>
    <property type="project" value="TreeGrafter"/>
</dbReference>
<dbReference type="SUPFAM" id="SSF52540">
    <property type="entry name" value="P-loop containing nucleoside triphosphate hydrolases"/>
    <property type="match status" value="1"/>
</dbReference>